<evidence type="ECO:0000256" key="1">
    <source>
        <dbReference type="SAM" id="MobiDB-lite"/>
    </source>
</evidence>
<gene>
    <name evidence="2" type="ORF">PK35_13325</name>
</gene>
<dbReference type="EMBL" id="JTDV01000013">
    <property type="protein sequence ID" value="KJD31830.1"/>
    <property type="molecule type" value="Genomic_DNA"/>
</dbReference>
<proteinExistence type="predicted"/>
<dbReference type="STRING" id="1382798.PK35_13325"/>
<feature type="compositionally biased region" description="Basic and acidic residues" evidence="1">
    <location>
        <begin position="11"/>
        <end position="31"/>
    </location>
</feature>
<name>A0A0D7VY77_9FLAO</name>
<comment type="caution">
    <text evidence="2">The sequence shown here is derived from an EMBL/GenBank/DDBJ whole genome shotgun (WGS) entry which is preliminary data.</text>
</comment>
<accession>A0A0D7VY77</accession>
<organism evidence="2 3">
    <name type="scientific">Neotamlana nanhaiensis</name>
    <dbReference type="NCBI Taxonomy" id="1382798"/>
    <lineage>
        <taxon>Bacteria</taxon>
        <taxon>Pseudomonadati</taxon>
        <taxon>Bacteroidota</taxon>
        <taxon>Flavobacteriia</taxon>
        <taxon>Flavobacteriales</taxon>
        <taxon>Flavobacteriaceae</taxon>
        <taxon>Neotamlana</taxon>
    </lineage>
</organism>
<keyword evidence="3" id="KW-1185">Reference proteome</keyword>
<feature type="region of interest" description="Disordered" evidence="1">
    <location>
        <begin position="60"/>
        <end position="87"/>
    </location>
</feature>
<reference evidence="2 3" key="1">
    <citation type="journal article" date="2015" name="Antonie Van Leeuwenhoek">
        <title>Tamlana nanhaiensis sp. nov., isolated from surface seawater collected from the South China Sea.</title>
        <authorList>
            <person name="Liu X."/>
            <person name="Lai Q."/>
            <person name="Du Y."/>
            <person name="Li G."/>
            <person name="Sun F."/>
            <person name="Shao Z."/>
        </authorList>
    </citation>
    <scope>NUCLEOTIDE SEQUENCE [LARGE SCALE GENOMIC DNA]</scope>
    <source>
        <strain evidence="2 3">FHC16</strain>
    </source>
</reference>
<sequence length="202" mass="23024">MFLNESYYEIEPEKKRTPEEEKIQKNLDKLSKARTNSASNENKKNKHFAQAFKTIAPPKDYVPKFSGYQDGPNTSKHSYKHQKNTELNKEELETFSKVNELLKKQKSGDDNSKSTISYSLLNRTKVHIPIPIYLCEEDGKIVINITVNDKGNVVDTYVNSSSNSANECLKERALEYAKQSVFSTDANKKSQIGTITFNFIGK</sequence>
<dbReference type="OrthoDB" id="9786892at2"/>
<dbReference type="AlphaFoldDB" id="A0A0D7VY77"/>
<dbReference type="PATRIC" id="fig|1382798.3.peg.1225"/>
<dbReference type="Proteomes" id="UP000032361">
    <property type="component" value="Unassembled WGS sequence"/>
</dbReference>
<feature type="region of interest" description="Disordered" evidence="1">
    <location>
        <begin position="1"/>
        <end position="47"/>
    </location>
</feature>
<evidence type="ECO:0000313" key="3">
    <source>
        <dbReference type="Proteomes" id="UP000032361"/>
    </source>
</evidence>
<evidence type="ECO:0000313" key="2">
    <source>
        <dbReference type="EMBL" id="KJD31830.1"/>
    </source>
</evidence>
<protein>
    <recommendedName>
        <fullName evidence="4">TonB C-terminal domain-containing protein</fullName>
    </recommendedName>
</protein>
<evidence type="ECO:0008006" key="4">
    <source>
        <dbReference type="Google" id="ProtNLM"/>
    </source>
</evidence>